<evidence type="ECO:0000313" key="2">
    <source>
        <dbReference type="Proteomes" id="UP001623591"/>
    </source>
</evidence>
<keyword evidence="2" id="KW-1185">Reference proteome</keyword>
<gene>
    <name evidence="1" type="ORF">ACJDUG_09045</name>
</gene>
<comment type="caution">
    <text evidence="1">The sequence shown here is derived from an EMBL/GenBank/DDBJ whole genome shotgun (WGS) entry which is preliminary data.</text>
</comment>
<name>A0ABW8T5U9_9CLOT</name>
<dbReference type="Pfam" id="PF13162">
    <property type="entry name" value="DUF3997"/>
    <property type="match status" value="1"/>
</dbReference>
<dbReference type="EMBL" id="JBJHZZ010000004">
    <property type="protein sequence ID" value="MFL0247118.1"/>
    <property type="molecule type" value="Genomic_DNA"/>
</dbReference>
<proteinExistence type="predicted"/>
<accession>A0ABW8T5U9</accession>
<dbReference type="Proteomes" id="UP001623591">
    <property type="component" value="Unassembled WGS sequence"/>
</dbReference>
<reference evidence="1 2" key="1">
    <citation type="submission" date="2024-11" db="EMBL/GenBank/DDBJ databases">
        <authorList>
            <person name="Heng Y.C."/>
            <person name="Lim A.C.H."/>
            <person name="Lee J.K.Y."/>
            <person name="Kittelmann S."/>
        </authorList>
    </citation>
    <scope>NUCLEOTIDE SEQUENCE [LARGE SCALE GENOMIC DNA]</scope>
    <source>
        <strain evidence="1 2">WILCCON 0185</strain>
    </source>
</reference>
<dbReference type="RefSeq" id="WP_406769563.1">
    <property type="nucleotide sequence ID" value="NZ_JBJHZZ010000004.1"/>
</dbReference>
<protein>
    <submittedName>
        <fullName evidence="1">DUF3997 domain-containing protein</fullName>
    </submittedName>
</protein>
<sequence>MPKKYSILGCIIALTLTFIGCDFFGPGMADFNYDLPGGYSMFHAGGDNFINKDSVKAIEGNVNGIAWNNDFILVRQIQNNKTNYWIVDVQAPKLYGPLDEKDFTSRRTELKVDNSLKLEAPEKYKSLEKKLEVNS</sequence>
<organism evidence="1 2">
    <name type="scientific">Candidatus Clostridium stratigraminis</name>
    <dbReference type="NCBI Taxonomy" id="3381661"/>
    <lineage>
        <taxon>Bacteria</taxon>
        <taxon>Bacillati</taxon>
        <taxon>Bacillota</taxon>
        <taxon>Clostridia</taxon>
        <taxon>Eubacteriales</taxon>
        <taxon>Clostridiaceae</taxon>
        <taxon>Clostridium</taxon>
    </lineage>
</organism>
<dbReference type="InterPro" id="IPR025059">
    <property type="entry name" value="DUF3997"/>
</dbReference>
<evidence type="ECO:0000313" key="1">
    <source>
        <dbReference type="EMBL" id="MFL0247118.1"/>
    </source>
</evidence>
<dbReference type="PROSITE" id="PS51257">
    <property type="entry name" value="PROKAR_LIPOPROTEIN"/>
    <property type="match status" value="1"/>
</dbReference>